<name>A0AA39H1B8_9BILA</name>
<organism evidence="2 3">
    <name type="scientific">Steinernema hermaphroditum</name>
    <dbReference type="NCBI Taxonomy" id="289476"/>
    <lineage>
        <taxon>Eukaryota</taxon>
        <taxon>Metazoa</taxon>
        <taxon>Ecdysozoa</taxon>
        <taxon>Nematoda</taxon>
        <taxon>Chromadorea</taxon>
        <taxon>Rhabditida</taxon>
        <taxon>Tylenchina</taxon>
        <taxon>Panagrolaimomorpha</taxon>
        <taxon>Strongyloidoidea</taxon>
        <taxon>Steinernematidae</taxon>
        <taxon>Steinernema</taxon>
    </lineage>
</organism>
<dbReference type="AlphaFoldDB" id="A0AA39H1B8"/>
<keyword evidence="1" id="KW-0732">Signal</keyword>
<feature type="chain" id="PRO_5041383346" evidence="1">
    <location>
        <begin position="19"/>
        <end position="101"/>
    </location>
</feature>
<dbReference type="Proteomes" id="UP001175271">
    <property type="component" value="Unassembled WGS sequence"/>
</dbReference>
<accession>A0AA39H1B8</accession>
<dbReference type="EMBL" id="JAUCMV010000005">
    <property type="protein sequence ID" value="KAK0397371.1"/>
    <property type="molecule type" value="Genomic_DNA"/>
</dbReference>
<proteinExistence type="predicted"/>
<reference evidence="2" key="1">
    <citation type="submission" date="2023-06" db="EMBL/GenBank/DDBJ databases">
        <title>Genomic analysis of the entomopathogenic nematode Steinernema hermaphroditum.</title>
        <authorList>
            <person name="Schwarz E.M."/>
            <person name="Heppert J.K."/>
            <person name="Baniya A."/>
            <person name="Schwartz H.T."/>
            <person name="Tan C.-H."/>
            <person name="Antoshechkin I."/>
            <person name="Sternberg P.W."/>
            <person name="Goodrich-Blair H."/>
            <person name="Dillman A.R."/>
        </authorList>
    </citation>
    <scope>NUCLEOTIDE SEQUENCE</scope>
    <source>
        <strain evidence="2">PS9179</strain>
        <tissue evidence="2">Whole animal</tissue>
    </source>
</reference>
<feature type="signal peptide" evidence="1">
    <location>
        <begin position="1"/>
        <end position="18"/>
    </location>
</feature>
<evidence type="ECO:0000313" key="3">
    <source>
        <dbReference type="Proteomes" id="UP001175271"/>
    </source>
</evidence>
<evidence type="ECO:0000313" key="2">
    <source>
        <dbReference type="EMBL" id="KAK0397371.1"/>
    </source>
</evidence>
<gene>
    <name evidence="2" type="ORF">QR680_002102</name>
</gene>
<protein>
    <submittedName>
        <fullName evidence="2">Uncharacterized protein</fullName>
    </submittedName>
</protein>
<keyword evidence="3" id="KW-1185">Reference proteome</keyword>
<comment type="caution">
    <text evidence="2">The sequence shown here is derived from an EMBL/GenBank/DDBJ whole genome shotgun (WGS) entry which is preliminary data.</text>
</comment>
<evidence type="ECO:0000256" key="1">
    <source>
        <dbReference type="SAM" id="SignalP"/>
    </source>
</evidence>
<sequence length="101" mass="11310">MVPMQLFVFVVLLQAVTGNDSTIDQQLTSGSALYPKKRIVFEALAGDVFLNGRRKLARALYSAFEKERRKDTHLDGTFREHKRPLFPIKSNFDVLVGGGLG</sequence>